<keyword evidence="2" id="KW-0012">Acyltransferase</keyword>
<dbReference type="EC" id="2.3.1.234" evidence="2"/>
<dbReference type="SUPFAM" id="SSF53067">
    <property type="entry name" value="Actin-like ATPase domain"/>
    <property type="match status" value="2"/>
</dbReference>
<evidence type="ECO:0000313" key="2">
    <source>
        <dbReference type="EMBL" id="HIZ15542.1"/>
    </source>
</evidence>
<dbReference type="PANTHER" id="PTHR11735:SF11">
    <property type="entry name" value="TRNA THREONYLCARBAMOYLADENOSINE BIOSYNTHESIS PROTEIN TSAB"/>
    <property type="match status" value="1"/>
</dbReference>
<comment type="caution">
    <text evidence="2">The sequence shown here is derived from an EMBL/GenBank/DDBJ whole genome shotgun (WGS) entry which is preliminary data.</text>
</comment>
<dbReference type="GO" id="GO:0061711">
    <property type="term" value="F:tRNA N(6)-L-threonylcarbamoyladenine synthase activity"/>
    <property type="evidence" value="ECO:0007669"/>
    <property type="project" value="UniProtKB-EC"/>
</dbReference>
<dbReference type="InterPro" id="IPR043129">
    <property type="entry name" value="ATPase_NBD"/>
</dbReference>
<dbReference type="EMBL" id="DXCC01000021">
    <property type="protein sequence ID" value="HIZ15542.1"/>
    <property type="molecule type" value="Genomic_DNA"/>
</dbReference>
<evidence type="ECO:0000313" key="3">
    <source>
        <dbReference type="Proteomes" id="UP000824014"/>
    </source>
</evidence>
<dbReference type="Proteomes" id="UP000824014">
    <property type="component" value="Unassembled WGS sequence"/>
</dbReference>
<reference evidence="2" key="1">
    <citation type="journal article" date="2021" name="PeerJ">
        <title>Extensive microbial diversity within the chicken gut microbiome revealed by metagenomics and culture.</title>
        <authorList>
            <person name="Gilroy R."/>
            <person name="Ravi A."/>
            <person name="Getino M."/>
            <person name="Pursley I."/>
            <person name="Horton D.L."/>
            <person name="Alikhan N.F."/>
            <person name="Baker D."/>
            <person name="Gharbi K."/>
            <person name="Hall N."/>
            <person name="Watson M."/>
            <person name="Adriaenssens E.M."/>
            <person name="Foster-Nyarko E."/>
            <person name="Jarju S."/>
            <person name="Secka A."/>
            <person name="Antonio M."/>
            <person name="Oren A."/>
            <person name="Chaudhuri R.R."/>
            <person name="La Ragione R."/>
            <person name="Hildebrand F."/>
            <person name="Pallen M.J."/>
        </authorList>
    </citation>
    <scope>NUCLEOTIDE SEQUENCE</scope>
    <source>
        <strain evidence="2">ChiHjej11B10-19426</strain>
    </source>
</reference>
<protein>
    <submittedName>
        <fullName evidence="2">tRNA (Adenosine(37)-N6)-threonylcarbamoyltransferase complex dimerization subunit type 1 TsaB</fullName>
        <ecNumber evidence="2">2.3.1.234</ecNumber>
    </submittedName>
</protein>
<dbReference type="Pfam" id="PF00814">
    <property type="entry name" value="TsaD"/>
    <property type="match status" value="1"/>
</dbReference>
<reference evidence="2" key="2">
    <citation type="submission" date="2021-04" db="EMBL/GenBank/DDBJ databases">
        <authorList>
            <person name="Gilroy R."/>
        </authorList>
    </citation>
    <scope>NUCLEOTIDE SEQUENCE</scope>
    <source>
        <strain evidence="2">ChiHjej11B10-19426</strain>
    </source>
</reference>
<keyword evidence="2" id="KW-0808">Transferase</keyword>
<sequence>MSLILCIETGTDVCSVALSKDGRPVSLREEAGREHARNVAVFTEELFRETGLDMRDLDAVAVGRGPGSYTGLRIGTSFAKGLCYALGIPLVAVDSLEAMAVIACENHEAGLFRAESWETALLCPMIDARRMEVYAAVYDTTLRTVAPVAAEMVTADSFAGLIRPDREFFVFGNGAAKTLGVLPADGVRLLEVQPSARGLCRLAEEQFAAGETVDTAYFEPSYLKDFVVTKSKKKLF</sequence>
<evidence type="ECO:0000259" key="1">
    <source>
        <dbReference type="Pfam" id="PF00814"/>
    </source>
</evidence>
<dbReference type="CDD" id="cd24032">
    <property type="entry name" value="ASKHA_NBD_TsaB"/>
    <property type="match status" value="1"/>
</dbReference>
<feature type="domain" description="Gcp-like" evidence="1">
    <location>
        <begin position="29"/>
        <end position="154"/>
    </location>
</feature>
<dbReference type="GO" id="GO:0005829">
    <property type="term" value="C:cytosol"/>
    <property type="evidence" value="ECO:0007669"/>
    <property type="project" value="TreeGrafter"/>
</dbReference>
<organism evidence="2 3">
    <name type="scientific">Candidatus Tidjanibacter faecipullorum</name>
    <dbReference type="NCBI Taxonomy" id="2838766"/>
    <lineage>
        <taxon>Bacteria</taxon>
        <taxon>Pseudomonadati</taxon>
        <taxon>Bacteroidota</taxon>
        <taxon>Bacteroidia</taxon>
        <taxon>Bacteroidales</taxon>
        <taxon>Rikenellaceae</taxon>
        <taxon>Tidjanibacter</taxon>
    </lineage>
</organism>
<dbReference type="PANTHER" id="PTHR11735">
    <property type="entry name" value="TRNA N6-ADENOSINE THREONYLCARBAMOYLTRANSFERASE"/>
    <property type="match status" value="1"/>
</dbReference>
<accession>A0A9D2IME5</accession>
<dbReference type="InterPro" id="IPR022496">
    <property type="entry name" value="T6A_TsaB"/>
</dbReference>
<dbReference type="NCBIfam" id="TIGR03725">
    <property type="entry name" value="T6A_YeaZ"/>
    <property type="match status" value="1"/>
</dbReference>
<gene>
    <name evidence="2" type="primary">tsaB</name>
    <name evidence="2" type="ORF">H9816_06495</name>
</gene>
<name>A0A9D2IME5_9BACT</name>
<dbReference type="AlphaFoldDB" id="A0A9D2IME5"/>
<dbReference type="GO" id="GO:0002949">
    <property type="term" value="P:tRNA threonylcarbamoyladenosine modification"/>
    <property type="evidence" value="ECO:0007669"/>
    <property type="project" value="InterPro"/>
</dbReference>
<proteinExistence type="predicted"/>
<dbReference type="InterPro" id="IPR000905">
    <property type="entry name" value="Gcp-like_dom"/>
</dbReference>
<dbReference type="Gene3D" id="3.30.420.40">
    <property type="match status" value="2"/>
</dbReference>